<name>A0A830HPB8_9CHLO</name>
<proteinExistence type="predicted"/>
<dbReference type="AlphaFoldDB" id="A0A830HPB8"/>
<dbReference type="InterPro" id="IPR016197">
    <property type="entry name" value="Chromo-like_dom_sf"/>
</dbReference>
<evidence type="ECO:0000256" key="1">
    <source>
        <dbReference type="SAM" id="MobiDB-lite"/>
    </source>
</evidence>
<accession>A0A830HPB8</accession>
<gene>
    <name evidence="2" type="ORF">PPROV_000805200</name>
</gene>
<dbReference type="Proteomes" id="UP000660262">
    <property type="component" value="Unassembled WGS sequence"/>
</dbReference>
<keyword evidence="3" id="KW-1185">Reference proteome</keyword>
<feature type="region of interest" description="Disordered" evidence="1">
    <location>
        <begin position="215"/>
        <end position="242"/>
    </location>
</feature>
<reference evidence="2" key="1">
    <citation type="submission" date="2020-10" db="EMBL/GenBank/DDBJ databases">
        <title>Unveiling of a novel bifunctional photoreceptor, Dualchrome1, isolated from a cosmopolitan green alga.</title>
        <authorList>
            <person name="Suzuki S."/>
            <person name="Kawachi M."/>
        </authorList>
    </citation>
    <scope>NUCLEOTIDE SEQUENCE</scope>
    <source>
        <strain evidence="2">NIES 2893</strain>
    </source>
</reference>
<dbReference type="SUPFAM" id="SSF54160">
    <property type="entry name" value="Chromo domain-like"/>
    <property type="match status" value="1"/>
</dbReference>
<organism evidence="2 3">
    <name type="scientific">Pycnococcus provasolii</name>
    <dbReference type="NCBI Taxonomy" id="41880"/>
    <lineage>
        <taxon>Eukaryota</taxon>
        <taxon>Viridiplantae</taxon>
        <taxon>Chlorophyta</taxon>
        <taxon>Pseudoscourfieldiophyceae</taxon>
        <taxon>Pseudoscourfieldiales</taxon>
        <taxon>Pycnococcaceae</taxon>
        <taxon>Pycnococcus</taxon>
    </lineage>
</organism>
<evidence type="ECO:0000313" key="2">
    <source>
        <dbReference type="EMBL" id="GHP09316.1"/>
    </source>
</evidence>
<evidence type="ECO:0000313" key="3">
    <source>
        <dbReference type="Proteomes" id="UP000660262"/>
    </source>
</evidence>
<feature type="compositionally biased region" description="Polar residues" evidence="1">
    <location>
        <begin position="225"/>
        <end position="240"/>
    </location>
</feature>
<dbReference type="Gene3D" id="2.40.50.40">
    <property type="match status" value="1"/>
</dbReference>
<dbReference type="EMBL" id="BNJQ01000024">
    <property type="protein sequence ID" value="GHP09316.1"/>
    <property type="molecule type" value="Genomic_DNA"/>
</dbReference>
<sequence>MAAAAAASSAASKSRVATEQSYCLTDARALSLMTLFSPDEGKRAQSTAAAASAAAASTSASNSSTSFHLSQTVHCNVVGYSPDSSLHTFALHGVPERILAARRVDSTSQGQAAQFSYLIKWMRLPPRSATWISWETVALHIDMHKLALNQQNNRHPERVSLRGGDAQTTNAAGCTVVLTHQQQKAKWRAVEEHGLGAWGAIASLIRAFHRKHVDRAGNFKPPKPTQQTRNDYQRQAQSDRVSPGEAQLLLDVGFKSYVASAPPCTFLTRAYVNLPQRPPATVDTLYEEFHPTHIYPERICALVNSNALVKWKNLPYNHCTVVSVGSSSTNALWHFTDAGVRTQIAANRERARRAYREDHMWTPNGPDGYLFASRCAVHAARCRVTARQCKLPTQTDADRASNATPYIPNWIHEAFVDEAEAYKCDETAFKVEQNKAQWQTPVDGHATVLRQKMGLCSTAEVIEYSSLVEAWSNAKVDNLVETAEMVAKTDGGYLSLKDVPVPPAPPAERASITPLNLSTSDSQVSGTPWGAVEVRALLRVLLMFAVSLRVEHKCLGATLIVCPTVRVAETFHGALDRHFASASSCLFVPTAWRASAAGKRAEPPLNPSEVKQRIINAVMADDNHSADEDTWFPGTDRASSAALSFADSSVATKRWNQHAECLEVLGHPAEELALIGELEMWGSTNHGYTRPACDVVVTTLEALELSRSEKLDDRVAHKLTPDAVKHVHRWEAIIVVASARDGSSKKWTDAVHEELVRRNLEVGFHIDAVM</sequence>
<protein>
    <submittedName>
        <fullName evidence="2">Uncharacterized protein</fullName>
    </submittedName>
</protein>
<comment type="caution">
    <text evidence="2">The sequence shown here is derived from an EMBL/GenBank/DDBJ whole genome shotgun (WGS) entry which is preliminary data.</text>
</comment>